<name>A0A0X8HWX2_9SACH</name>
<accession>A0A0X8HWX2</accession>
<reference evidence="1 2" key="1">
    <citation type="submission" date="2016-01" db="EMBL/GenBank/DDBJ databases">
        <title>Genome sequence of the yeast Holleya sinecauda.</title>
        <authorList>
            <person name="Dietrich F.S."/>
        </authorList>
    </citation>
    <scope>NUCLEOTIDE SEQUENCE [LARGE SCALE GENOMIC DNA]</scope>
    <source>
        <strain evidence="1 2">ATCC 58844</strain>
    </source>
</reference>
<dbReference type="EMBL" id="CP014248">
    <property type="protein sequence ID" value="AMD22925.1"/>
    <property type="molecule type" value="Genomic_DNA"/>
</dbReference>
<dbReference type="RefSeq" id="XP_017989921.1">
    <property type="nucleotide sequence ID" value="XM_018134432.1"/>
</dbReference>
<protein>
    <submittedName>
        <fullName evidence="1">HHR156Wp</fullName>
    </submittedName>
</protein>
<gene>
    <name evidence="1" type="ORF">AW171_hschr84989</name>
</gene>
<proteinExistence type="predicted"/>
<dbReference type="OrthoDB" id="4033799at2759"/>
<dbReference type="AlphaFoldDB" id="A0A0X8HWX2"/>
<organism evidence="1 2">
    <name type="scientific">Eremothecium sinecaudum</name>
    <dbReference type="NCBI Taxonomy" id="45286"/>
    <lineage>
        <taxon>Eukaryota</taxon>
        <taxon>Fungi</taxon>
        <taxon>Dikarya</taxon>
        <taxon>Ascomycota</taxon>
        <taxon>Saccharomycotina</taxon>
        <taxon>Saccharomycetes</taxon>
        <taxon>Saccharomycetales</taxon>
        <taxon>Saccharomycetaceae</taxon>
        <taxon>Eremothecium</taxon>
    </lineage>
</organism>
<evidence type="ECO:0000313" key="1">
    <source>
        <dbReference type="EMBL" id="AMD22925.1"/>
    </source>
</evidence>
<dbReference type="Proteomes" id="UP000243052">
    <property type="component" value="Chromosome viii"/>
</dbReference>
<sequence length="371" mass="42411">MPLELSRSSENCIITSYKVTSNSKYAVYAEIDLDGSVQGSLRLFNIDKQKSIPFRLSLKLGLYEDKDYSILNRLELVEVPLISNNTVEKKSVLVITTGNAIQLVSLEQLFGLPETDEEIPTWYLANNKDRILSYVAKALKDGSVDIWFCTRLGTISTVKYSLRRRKFHSYRALVESSDDSLNYMSSGFDSATTWEDKVGPVKQVAMACFDNSIYWLDNGTLEKHNVTQSMNPEVENTLISVTFATVKRLRTTSLVYFCESITNLGCVLHKRNTRGDWDLVRIFERTTNCKETSPLVDCQMHFNGDSDLTIVSGSECGKVYKWKYNYKLDIEVESQVIEVAQETDIIHCIQLVEDYRAYFLCNRAELHYVDI</sequence>
<dbReference type="GeneID" id="28726295"/>
<evidence type="ECO:0000313" key="2">
    <source>
        <dbReference type="Proteomes" id="UP000243052"/>
    </source>
</evidence>
<keyword evidence="2" id="KW-1185">Reference proteome</keyword>